<dbReference type="OrthoDB" id="10671333at2759"/>
<evidence type="ECO:0000313" key="3">
    <source>
        <dbReference type="Proteomes" id="UP000800094"/>
    </source>
</evidence>
<dbReference type="RefSeq" id="XP_033691763.1">
    <property type="nucleotide sequence ID" value="XM_033826403.1"/>
</dbReference>
<proteinExistence type="predicted"/>
<dbReference type="AlphaFoldDB" id="A0A6A6J216"/>
<feature type="compositionally biased region" description="Basic and acidic residues" evidence="1">
    <location>
        <begin position="105"/>
        <end position="115"/>
    </location>
</feature>
<gene>
    <name evidence="2" type="ORF">BU26DRAFT_499386</name>
</gene>
<evidence type="ECO:0000313" key="2">
    <source>
        <dbReference type="EMBL" id="KAF2256759.1"/>
    </source>
</evidence>
<reference evidence="2" key="1">
    <citation type="journal article" date="2020" name="Stud. Mycol.">
        <title>101 Dothideomycetes genomes: a test case for predicting lifestyles and emergence of pathogens.</title>
        <authorList>
            <person name="Haridas S."/>
            <person name="Albert R."/>
            <person name="Binder M."/>
            <person name="Bloem J."/>
            <person name="Labutti K."/>
            <person name="Salamov A."/>
            <person name="Andreopoulos B."/>
            <person name="Baker S."/>
            <person name="Barry K."/>
            <person name="Bills G."/>
            <person name="Bluhm B."/>
            <person name="Cannon C."/>
            <person name="Castanera R."/>
            <person name="Culley D."/>
            <person name="Daum C."/>
            <person name="Ezra D."/>
            <person name="Gonzalez J."/>
            <person name="Henrissat B."/>
            <person name="Kuo A."/>
            <person name="Liang C."/>
            <person name="Lipzen A."/>
            <person name="Lutzoni F."/>
            <person name="Magnuson J."/>
            <person name="Mondo S."/>
            <person name="Nolan M."/>
            <person name="Ohm R."/>
            <person name="Pangilinan J."/>
            <person name="Park H.-J."/>
            <person name="Ramirez L."/>
            <person name="Alfaro M."/>
            <person name="Sun H."/>
            <person name="Tritt A."/>
            <person name="Yoshinaga Y."/>
            <person name="Zwiers L.-H."/>
            <person name="Turgeon B."/>
            <person name="Goodwin S."/>
            <person name="Spatafora J."/>
            <person name="Crous P."/>
            <person name="Grigoriev I."/>
        </authorList>
    </citation>
    <scope>NUCLEOTIDE SEQUENCE</scope>
    <source>
        <strain evidence="2">CBS 122368</strain>
    </source>
</reference>
<dbReference type="Proteomes" id="UP000800094">
    <property type="component" value="Unassembled WGS sequence"/>
</dbReference>
<feature type="compositionally biased region" description="Basic and acidic residues" evidence="1">
    <location>
        <begin position="197"/>
        <end position="211"/>
    </location>
</feature>
<feature type="region of interest" description="Disordered" evidence="1">
    <location>
        <begin position="86"/>
        <end position="135"/>
    </location>
</feature>
<keyword evidence="3" id="KW-1185">Reference proteome</keyword>
<name>A0A6A6J216_9PLEO</name>
<evidence type="ECO:0000256" key="1">
    <source>
        <dbReference type="SAM" id="MobiDB-lite"/>
    </source>
</evidence>
<feature type="compositionally biased region" description="Basic residues" evidence="1">
    <location>
        <begin position="271"/>
        <end position="284"/>
    </location>
</feature>
<organism evidence="2 3">
    <name type="scientific">Trematosphaeria pertusa</name>
    <dbReference type="NCBI Taxonomy" id="390896"/>
    <lineage>
        <taxon>Eukaryota</taxon>
        <taxon>Fungi</taxon>
        <taxon>Dikarya</taxon>
        <taxon>Ascomycota</taxon>
        <taxon>Pezizomycotina</taxon>
        <taxon>Dothideomycetes</taxon>
        <taxon>Pleosporomycetidae</taxon>
        <taxon>Pleosporales</taxon>
        <taxon>Massarineae</taxon>
        <taxon>Trematosphaeriaceae</taxon>
        <taxon>Trematosphaeria</taxon>
    </lineage>
</organism>
<accession>A0A6A6J216</accession>
<feature type="region of interest" description="Disordered" evidence="1">
    <location>
        <begin position="247"/>
        <end position="304"/>
    </location>
</feature>
<feature type="compositionally biased region" description="Polar residues" evidence="1">
    <location>
        <begin position="120"/>
        <end position="129"/>
    </location>
</feature>
<dbReference type="EMBL" id="ML987189">
    <property type="protein sequence ID" value="KAF2256759.1"/>
    <property type="molecule type" value="Genomic_DNA"/>
</dbReference>
<dbReference type="GeneID" id="54579733"/>
<sequence>MPKSVKFMSNPPTVKYIPDGMGTWDNPNVKAYDATTEQVLNAEEIVQDTFKKIEILEAAEFESLSTANRGLQHFDEHFGSTKVQADLAATDRKRSKSVSPQGRTTKSDNEADRRTKSTRRSQSMQSLQKTPAPAVPAMSFQAMLGLGNSATNTALPSLPTSGPPLRRMLNRAPFSETDITQSLNKYGYPTRIPSRKAVPDRNESSDSRKADLSTSSPRTAGLHRKDIRFSQFLAVDRIATWEQLDRAASSRQPSVSSTASTAKTVSSFKSLGKKMKEKVLRRQANRLGKSTKCPSPELHPDYPV</sequence>
<protein>
    <submittedName>
        <fullName evidence="2">Uncharacterized protein</fullName>
    </submittedName>
</protein>
<feature type="region of interest" description="Disordered" evidence="1">
    <location>
        <begin position="175"/>
        <end position="219"/>
    </location>
</feature>
<feature type="compositionally biased region" description="Low complexity" evidence="1">
    <location>
        <begin position="254"/>
        <end position="270"/>
    </location>
</feature>